<dbReference type="RefSeq" id="WP_257922507.1">
    <property type="nucleotide sequence ID" value="NZ_JAMXQV010000013.1"/>
</dbReference>
<dbReference type="Proteomes" id="UP001144096">
    <property type="component" value="Unassembled WGS sequence"/>
</dbReference>
<sequence>MTSASTATVRRLAGLLVKTGSPAQDEQLAEAARLDHRVRAAELPEGLVPNWLVEVVPALATGPLATGWTAGLSPARTRAELAAGRPVPEIALRHALASAELPLPGAGAPSAAAELVAKDLRAELDLPQPAADRVATRFVSTYLLLSFATTAAREFTPETVAEAARELAQDESGIARFVAAFWA</sequence>
<evidence type="ECO:0000313" key="1">
    <source>
        <dbReference type="EMBL" id="MCR6485918.1"/>
    </source>
</evidence>
<organism evidence="1 2">
    <name type="scientific">Amycolatopsis iheyensis</name>
    <dbReference type="NCBI Taxonomy" id="2945988"/>
    <lineage>
        <taxon>Bacteria</taxon>
        <taxon>Bacillati</taxon>
        <taxon>Actinomycetota</taxon>
        <taxon>Actinomycetes</taxon>
        <taxon>Pseudonocardiales</taxon>
        <taxon>Pseudonocardiaceae</taxon>
        <taxon>Amycolatopsis</taxon>
    </lineage>
</organism>
<proteinExistence type="predicted"/>
<keyword evidence="2" id="KW-1185">Reference proteome</keyword>
<accession>A0A9X2SL74</accession>
<gene>
    <name evidence="1" type="ORF">M8542_24125</name>
</gene>
<dbReference type="AlphaFoldDB" id="A0A9X2SL74"/>
<reference evidence="1" key="1">
    <citation type="submission" date="2022-06" db="EMBL/GenBank/DDBJ databases">
        <title>Amycolatopsis iheyaensis sp. nov., a new species of the genus Amycolatopsis isolated from soil in Iheya island, Japan.</title>
        <authorList>
            <person name="Ngamcharungchit C."/>
            <person name="Kanto H."/>
            <person name="Take A."/>
            <person name="Intra B."/>
            <person name="Matsumoto A."/>
            <person name="Panbangred W."/>
            <person name="Inahashi Y."/>
        </authorList>
    </citation>
    <scope>NUCLEOTIDE SEQUENCE</scope>
    <source>
        <strain evidence="1">OK19-0408</strain>
    </source>
</reference>
<comment type="caution">
    <text evidence="1">The sequence shown here is derived from an EMBL/GenBank/DDBJ whole genome shotgun (WGS) entry which is preliminary data.</text>
</comment>
<protein>
    <submittedName>
        <fullName evidence="1">Uncharacterized protein</fullName>
    </submittedName>
</protein>
<dbReference type="EMBL" id="JAMXQV010000013">
    <property type="protein sequence ID" value="MCR6485918.1"/>
    <property type="molecule type" value="Genomic_DNA"/>
</dbReference>
<name>A0A9X2SL74_9PSEU</name>
<evidence type="ECO:0000313" key="2">
    <source>
        <dbReference type="Proteomes" id="UP001144096"/>
    </source>
</evidence>